<accession>A0A8T9Q6F9</accession>
<evidence type="ECO:0000256" key="1">
    <source>
        <dbReference type="ARBA" id="ARBA00004651"/>
    </source>
</evidence>
<feature type="transmembrane region" description="Helical" evidence="9">
    <location>
        <begin position="900"/>
        <end position="919"/>
    </location>
</feature>
<proteinExistence type="inferred from homology"/>
<evidence type="ECO:0000256" key="3">
    <source>
        <dbReference type="ARBA" id="ARBA00022448"/>
    </source>
</evidence>
<feature type="transmembrane region" description="Helical" evidence="9">
    <location>
        <begin position="363"/>
        <end position="383"/>
    </location>
</feature>
<dbReference type="EMBL" id="CP095046">
    <property type="protein sequence ID" value="UOQ73147.1"/>
    <property type="molecule type" value="Genomic_DNA"/>
</dbReference>
<dbReference type="Gene3D" id="1.20.1640.10">
    <property type="entry name" value="Multidrug efflux transporter AcrB transmembrane domain"/>
    <property type="match status" value="2"/>
</dbReference>
<dbReference type="InterPro" id="IPR001036">
    <property type="entry name" value="Acrflvin-R"/>
</dbReference>
<evidence type="ECO:0000256" key="9">
    <source>
        <dbReference type="SAM" id="Phobius"/>
    </source>
</evidence>
<comment type="subcellular location">
    <subcellularLocation>
        <location evidence="1">Cell membrane</location>
        <topology evidence="1">Multi-pass membrane protein</topology>
    </subcellularLocation>
</comment>
<keyword evidence="7 9" id="KW-0472">Membrane</keyword>
<keyword evidence="4" id="KW-1003">Cell membrane</keyword>
<dbReference type="PRINTS" id="PR00702">
    <property type="entry name" value="ACRIFLAVINRP"/>
</dbReference>
<keyword evidence="5 9" id="KW-0812">Transmembrane</keyword>
<dbReference type="PANTHER" id="PTHR32063">
    <property type="match status" value="1"/>
</dbReference>
<keyword evidence="11" id="KW-1185">Reference proteome</keyword>
<evidence type="ECO:0000313" key="10">
    <source>
        <dbReference type="EMBL" id="UOQ73147.1"/>
    </source>
</evidence>
<feature type="transmembrane region" description="Helical" evidence="9">
    <location>
        <begin position="970"/>
        <end position="990"/>
    </location>
</feature>
<feature type="transmembrane region" description="Helical" evidence="9">
    <location>
        <begin position="533"/>
        <end position="553"/>
    </location>
</feature>
<evidence type="ECO:0000256" key="4">
    <source>
        <dbReference type="ARBA" id="ARBA00022475"/>
    </source>
</evidence>
<dbReference type="NCBIfam" id="TIGR00914">
    <property type="entry name" value="2A0601"/>
    <property type="match status" value="1"/>
</dbReference>
<gene>
    <name evidence="10" type="ORF">MUN79_04015</name>
</gene>
<comment type="similarity">
    <text evidence="2">Belongs to the resistance-nodulation-cell division (RND) (TC 2.A.6) family.</text>
</comment>
<dbReference type="InterPro" id="IPR004763">
    <property type="entry name" value="CusA-like"/>
</dbReference>
<evidence type="ECO:0000256" key="7">
    <source>
        <dbReference type="ARBA" id="ARBA00023136"/>
    </source>
</evidence>
<dbReference type="InterPro" id="IPR027463">
    <property type="entry name" value="AcrB_DN_DC_subdom"/>
</dbReference>
<dbReference type="Gene3D" id="3.30.70.1430">
    <property type="entry name" value="Multidrug efflux transporter AcrB pore domain"/>
    <property type="match status" value="2"/>
</dbReference>
<feature type="region of interest" description="Disordered" evidence="8">
    <location>
        <begin position="1032"/>
        <end position="1057"/>
    </location>
</feature>
<dbReference type="Proteomes" id="UP000831796">
    <property type="component" value="Chromosome"/>
</dbReference>
<dbReference type="SUPFAM" id="SSF82866">
    <property type="entry name" value="Multidrug efflux transporter AcrB transmembrane domain"/>
    <property type="match status" value="2"/>
</dbReference>
<keyword evidence="6 9" id="KW-1133">Transmembrane helix</keyword>
<dbReference type="SUPFAM" id="SSF82693">
    <property type="entry name" value="Multidrug efflux transporter AcrB pore domain, PN1, PN2, PC1 and PC2 subdomains"/>
    <property type="match status" value="2"/>
</dbReference>
<evidence type="ECO:0000256" key="2">
    <source>
        <dbReference type="ARBA" id="ARBA00010942"/>
    </source>
</evidence>
<dbReference type="GO" id="GO:0008324">
    <property type="term" value="F:monoatomic cation transmembrane transporter activity"/>
    <property type="evidence" value="ECO:0007669"/>
    <property type="project" value="InterPro"/>
</dbReference>
<dbReference type="PANTHER" id="PTHR32063:SF12">
    <property type="entry name" value="CATION EFFLUX SYSTEM PROTEIN"/>
    <property type="match status" value="1"/>
</dbReference>
<dbReference type="GO" id="GO:0042910">
    <property type="term" value="F:xenobiotic transmembrane transporter activity"/>
    <property type="evidence" value="ECO:0007669"/>
    <property type="project" value="TreeGrafter"/>
</dbReference>
<dbReference type="Gene3D" id="3.30.2090.10">
    <property type="entry name" value="Multidrug efflux transporter AcrB TolC docking domain, DN and DC subdomains"/>
    <property type="match status" value="2"/>
</dbReference>
<dbReference type="Pfam" id="PF00873">
    <property type="entry name" value="ACR_tran"/>
    <property type="match status" value="1"/>
</dbReference>
<feature type="transmembrane region" description="Helical" evidence="9">
    <location>
        <begin position="476"/>
        <end position="502"/>
    </location>
</feature>
<name>A0A8T9Q6F9_9BACT</name>
<feature type="transmembrane region" description="Helical" evidence="9">
    <location>
        <begin position="1002"/>
        <end position="1021"/>
    </location>
</feature>
<feature type="transmembrane region" description="Helical" evidence="9">
    <location>
        <begin position="446"/>
        <end position="464"/>
    </location>
</feature>
<evidence type="ECO:0000256" key="8">
    <source>
        <dbReference type="SAM" id="MobiDB-lite"/>
    </source>
</evidence>
<dbReference type="Gene3D" id="3.30.70.1320">
    <property type="entry name" value="Multidrug efflux transporter AcrB pore domain like"/>
    <property type="match status" value="1"/>
</dbReference>
<feature type="transmembrane region" description="Helical" evidence="9">
    <location>
        <begin position="337"/>
        <end position="356"/>
    </location>
</feature>
<dbReference type="GO" id="GO:0005886">
    <property type="term" value="C:plasma membrane"/>
    <property type="evidence" value="ECO:0007669"/>
    <property type="project" value="UniProtKB-SubCell"/>
</dbReference>
<feature type="transmembrane region" description="Helical" evidence="9">
    <location>
        <begin position="389"/>
        <end position="415"/>
    </location>
</feature>
<dbReference type="SUPFAM" id="SSF82714">
    <property type="entry name" value="Multidrug efflux transporter AcrB TolC docking domain, DN and DC subdomains"/>
    <property type="match status" value="2"/>
</dbReference>
<feature type="transmembrane region" description="Helical" evidence="9">
    <location>
        <begin position="873"/>
        <end position="893"/>
    </location>
</feature>
<reference evidence="10" key="1">
    <citation type="submission" date="2022-04" db="EMBL/GenBank/DDBJ databases">
        <title>Hymenobacter sp. isolated from the air.</title>
        <authorList>
            <person name="Won M."/>
            <person name="Lee C.-M."/>
            <person name="Woen H.-Y."/>
            <person name="Kwon S.-W."/>
        </authorList>
    </citation>
    <scope>NUCLEOTIDE SEQUENCE</scope>
    <source>
        <strain evidence="10">5116S-3</strain>
    </source>
</reference>
<dbReference type="Gene3D" id="3.30.70.1440">
    <property type="entry name" value="Multidrug efflux transporter AcrB pore domain"/>
    <property type="match status" value="1"/>
</dbReference>
<dbReference type="RefSeq" id="WP_244676502.1">
    <property type="nucleotide sequence ID" value="NZ_CP095046.1"/>
</dbReference>
<dbReference type="AlphaFoldDB" id="A0A8T9Q6F9"/>
<evidence type="ECO:0000256" key="6">
    <source>
        <dbReference type="ARBA" id="ARBA00022989"/>
    </source>
</evidence>
<evidence type="ECO:0000256" key="5">
    <source>
        <dbReference type="ARBA" id="ARBA00022692"/>
    </source>
</evidence>
<protein>
    <submittedName>
        <fullName evidence="10">CusA/CzcA family heavy metal efflux RND transporter</fullName>
    </submittedName>
</protein>
<evidence type="ECO:0000313" key="11">
    <source>
        <dbReference type="Proteomes" id="UP000831796"/>
    </source>
</evidence>
<dbReference type="KEGG" id="hcu:MUN79_04015"/>
<sequence length="1057" mass="116036">MNKFIQGIIAFSLKNRGFVFLMTILTIVAGVVSYRHTPIEAFPDVTNTEITIITQWPGRSAEEVEKFVTAPIEIGLNPVQKKTSVRSTSLFGLSVVKVIFDDGVEDFFARQQVNNLLAGVDLPDGLDPEVQPPYGPTGEIYRYTLESPGKTARELKTIQDWVVERNLKAVPGVADVNSFGGEVKSYEISVNPTKLQTFGITPLDVYEAIQRSNINVGGDVIQQGQQNFVVRGIGLLNNIGDINNTVIKNVHGAPILIKSVAEVQESALPRLGKVGRGLNDDMVEGIVVMRKGENPSEVIASLQAKVQELNEKILPRDVQIKTFYDRQQLIDFSTETVLHNLLEGIVLVTVIVFLFMADWRTTVIVSVIIPLALLFAFICLRLKGMSANLLSMGAIDFGIIIDGAVVMVEGLFVALDHRAHKVGMPKFNNLAKLGLIKKTGRDMGKAIFFSKAIIITALLPIFSFEKVEGKMFSPLAWTLGFALLGALIFTLTLVPVLTSILLKKDVREKDNFFVRGINRGAQRFFRLTYGHKTFSLLLAAVVVAGGLGAFRLLGSEFLPELNEGSIYVRAQLPLSIGLDESNKLCNEMRQVFLSYSEVSDVVSQTGRPNDGTDPTGFYNNEFLVQIKHTKEVQDKMKHAAYREQLIENMKGQLARFPGVNFNFSQPIMDNVEEAASGVKGSIAVKIYGTDLQLMENKAGEVYNVLKSINGVDDLGLLRNIGQPELHVELDEQLMASYGVNKADANAVLEMAVGGKQATQLYEGERKFPVRVRYEKQYRQTPAEISRLMVPTQSGKMVPISEISHIGPVNGPSLIYRDDNKRFSAVKFSIRGRDMGSTIEEAQKKVNQVVNLPKGYSMKWTGDFENQRRATERLMQVVPISLGLIFFILFILFGNLKDAGLVLLNVPFAIIGGIASLLLTHTNFSISAGIGFIALFGICIQNGVILITVFKQNMLRKMSLDASLQDGVTSRVRPVVMTALMATIGLLPAALSTGIGSETSKPLAIVVIGGLITGTILTLFIFPSFSSGLTAPSTANTAPRNPRQYRSPSWRCTTSSCQ</sequence>
<organism evidence="10 11">
    <name type="scientific">Hymenobacter cellulosilyticus</name>
    <dbReference type="NCBI Taxonomy" id="2932248"/>
    <lineage>
        <taxon>Bacteria</taxon>
        <taxon>Pseudomonadati</taxon>
        <taxon>Bacteroidota</taxon>
        <taxon>Cytophagia</taxon>
        <taxon>Cytophagales</taxon>
        <taxon>Hymenobacteraceae</taxon>
        <taxon>Hymenobacter</taxon>
    </lineage>
</organism>
<feature type="transmembrane region" description="Helical" evidence="9">
    <location>
        <begin position="925"/>
        <end position="949"/>
    </location>
</feature>
<keyword evidence="3" id="KW-0813">Transport</keyword>